<evidence type="ECO:0000256" key="1">
    <source>
        <dbReference type="SAM" id="Coils"/>
    </source>
</evidence>
<protein>
    <submittedName>
        <fullName evidence="3">Uncharacterized protein</fullName>
    </submittedName>
</protein>
<evidence type="ECO:0000313" key="3">
    <source>
        <dbReference type="EMBL" id="BCJ91887.1"/>
    </source>
</evidence>
<dbReference type="Proteomes" id="UP000515317">
    <property type="component" value="Chromosome"/>
</dbReference>
<organism evidence="3 4">
    <name type="scientific">Terrihabitans soli</name>
    <dbReference type="NCBI Taxonomy" id="708113"/>
    <lineage>
        <taxon>Bacteria</taxon>
        <taxon>Pseudomonadati</taxon>
        <taxon>Pseudomonadota</taxon>
        <taxon>Alphaproteobacteria</taxon>
        <taxon>Hyphomicrobiales</taxon>
        <taxon>Terrihabitans</taxon>
    </lineage>
</organism>
<accession>A0A6S6QVD6</accession>
<keyword evidence="4" id="KW-1185">Reference proteome</keyword>
<feature type="chain" id="PRO_5028146920" evidence="2">
    <location>
        <begin position="20"/>
        <end position="139"/>
    </location>
</feature>
<dbReference type="AlphaFoldDB" id="A0A6S6QVD6"/>
<feature type="signal peptide" evidence="2">
    <location>
        <begin position="1"/>
        <end position="19"/>
    </location>
</feature>
<keyword evidence="1" id="KW-0175">Coiled coil</keyword>
<feature type="coiled-coil region" evidence="1">
    <location>
        <begin position="59"/>
        <end position="86"/>
    </location>
</feature>
<dbReference type="RefSeq" id="WP_222875506.1">
    <property type="nucleotide sequence ID" value="NZ_AP023361.1"/>
</dbReference>
<reference evidence="3 4" key="1">
    <citation type="submission" date="2020-08" db="EMBL/GenBank/DDBJ databases">
        <title>Genome sequence of Rhizobiales bacterium strain IZ6.</title>
        <authorList>
            <person name="Nakai R."/>
            <person name="Naganuma T."/>
        </authorList>
    </citation>
    <scope>NUCLEOTIDE SEQUENCE [LARGE SCALE GENOMIC DNA]</scope>
    <source>
        <strain evidence="3 4">IZ6</strain>
    </source>
</reference>
<proteinExistence type="predicted"/>
<sequence length="139" mass="14925">MRTALFAIALASLPAFAQAAEPQSDDRFQIEKSGDNYIRLDRKTGTMSTCTLSGADLDCRASADERAALQAEIDRLSGEVERLKAGTPETASGASISKDGKELTLKLPSEAEIKQVVAFFEDMLQRMVNAVKDLANGNA</sequence>
<keyword evidence="2" id="KW-0732">Signal</keyword>
<dbReference type="EMBL" id="AP023361">
    <property type="protein sequence ID" value="BCJ91887.1"/>
    <property type="molecule type" value="Genomic_DNA"/>
</dbReference>
<gene>
    <name evidence="3" type="ORF">IZ6_26220</name>
</gene>
<name>A0A6S6QVD6_9HYPH</name>
<dbReference type="KEGG" id="tso:IZ6_26220"/>
<evidence type="ECO:0000256" key="2">
    <source>
        <dbReference type="SAM" id="SignalP"/>
    </source>
</evidence>
<evidence type="ECO:0000313" key="4">
    <source>
        <dbReference type="Proteomes" id="UP000515317"/>
    </source>
</evidence>